<keyword evidence="2" id="KW-1185">Reference proteome</keyword>
<proteinExistence type="predicted"/>
<protein>
    <submittedName>
        <fullName evidence="1">Uncharacterized protein</fullName>
    </submittedName>
</protein>
<gene>
    <name evidence="1" type="ORF">BLA29_015338</name>
</gene>
<sequence>MKWEMYRNWIRKISF</sequence>
<evidence type="ECO:0000313" key="2">
    <source>
        <dbReference type="Proteomes" id="UP000194236"/>
    </source>
</evidence>
<organism evidence="1 2">
    <name type="scientific">Euroglyphus maynei</name>
    <name type="common">Mayne's house dust mite</name>
    <dbReference type="NCBI Taxonomy" id="6958"/>
    <lineage>
        <taxon>Eukaryota</taxon>
        <taxon>Metazoa</taxon>
        <taxon>Ecdysozoa</taxon>
        <taxon>Arthropoda</taxon>
        <taxon>Chelicerata</taxon>
        <taxon>Arachnida</taxon>
        <taxon>Acari</taxon>
        <taxon>Acariformes</taxon>
        <taxon>Sarcoptiformes</taxon>
        <taxon>Astigmata</taxon>
        <taxon>Psoroptidia</taxon>
        <taxon>Analgoidea</taxon>
        <taxon>Pyroglyphidae</taxon>
        <taxon>Pyroglyphinae</taxon>
        <taxon>Euroglyphus</taxon>
    </lineage>
</organism>
<reference evidence="1 2" key="1">
    <citation type="submission" date="2017-03" db="EMBL/GenBank/DDBJ databases">
        <title>Genome Survey of Euroglyphus maynei.</title>
        <authorList>
            <person name="Arlian L.G."/>
            <person name="Morgan M.S."/>
            <person name="Rider S.D."/>
        </authorList>
    </citation>
    <scope>NUCLEOTIDE SEQUENCE [LARGE SCALE GENOMIC DNA]</scope>
    <source>
        <strain evidence="1">Arlian Lab</strain>
        <tissue evidence="1">Whole body</tissue>
    </source>
</reference>
<accession>A0A1Y3BCG5</accession>
<dbReference type="Proteomes" id="UP000194236">
    <property type="component" value="Unassembled WGS sequence"/>
</dbReference>
<dbReference type="EMBL" id="MUJZ01030417">
    <property type="protein sequence ID" value="OTF77887.1"/>
    <property type="molecule type" value="Genomic_DNA"/>
</dbReference>
<evidence type="ECO:0000313" key="1">
    <source>
        <dbReference type="EMBL" id="OTF77887.1"/>
    </source>
</evidence>
<comment type="caution">
    <text evidence="1">The sequence shown here is derived from an EMBL/GenBank/DDBJ whole genome shotgun (WGS) entry which is preliminary data.</text>
</comment>
<name>A0A1Y3BCG5_EURMA</name>